<dbReference type="SMR" id="A2ENF8"/>
<reference evidence="2" key="2">
    <citation type="journal article" date="2007" name="Science">
        <title>Draft genome sequence of the sexually transmitted pathogen Trichomonas vaginalis.</title>
        <authorList>
            <person name="Carlton J.M."/>
            <person name="Hirt R.P."/>
            <person name="Silva J.C."/>
            <person name="Delcher A.L."/>
            <person name="Schatz M."/>
            <person name="Zhao Q."/>
            <person name="Wortman J.R."/>
            <person name="Bidwell S.L."/>
            <person name="Alsmark U.C.M."/>
            <person name="Besteiro S."/>
            <person name="Sicheritz-Ponten T."/>
            <person name="Noel C.J."/>
            <person name="Dacks J.B."/>
            <person name="Foster P.G."/>
            <person name="Simillion C."/>
            <person name="Van de Peer Y."/>
            <person name="Miranda-Saavedra D."/>
            <person name="Barton G.J."/>
            <person name="Westrop G.D."/>
            <person name="Mueller S."/>
            <person name="Dessi D."/>
            <person name="Fiori P.L."/>
            <person name="Ren Q."/>
            <person name="Paulsen I."/>
            <person name="Zhang H."/>
            <person name="Bastida-Corcuera F.D."/>
            <person name="Simoes-Barbosa A."/>
            <person name="Brown M.T."/>
            <person name="Hayes R.D."/>
            <person name="Mukherjee M."/>
            <person name="Okumura C.Y."/>
            <person name="Schneider R."/>
            <person name="Smith A.J."/>
            <person name="Vanacova S."/>
            <person name="Villalvazo M."/>
            <person name="Haas B.J."/>
            <person name="Pertea M."/>
            <person name="Feldblyum T.V."/>
            <person name="Utterback T.R."/>
            <person name="Shu C.L."/>
            <person name="Osoegawa K."/>
            <person name="de Jong P.J."/>
            <person name="Hrdy I."/>
            <person name="Horvathova L."/>
            <person name="Zubacova Z."/>
            <person name="Dolezal P."/>
            <person name="Malik S.B."/>
            <person name="Logsdon J.M. Jr."/>
            <person name="Henze K."/>
            <person name="Gupta A."/>
            <person name="Wang C.C."/>
            <person name="Dunne R.L."/>
            <person name="Upcroft J.A."/>
            <person name="Upcroft P."/>
            <person name="White O."/>
            <person name="Salzberg S.L."/>
            <person name="Tang P."/>
            <person name="Chiu C.-H."/>
            <person name="Lee Y.-S."/>
            <person name="Embley T.M."/>
            <person name="Coombs G.H."/>
            <person name="Mottram J.C."/>
            <person name="Tachezy J."/>
            <person name="Fraser-Liggett C.M."/>
            <person name="Johnson P.J."/>
        </authorList>
    </citation>
    <scope>NUCLEOTIDE SEQUENCE [LARGE SCALE GENOMIC DNA]</scope>
    <source>
        <strain evidence="2">G3</strain>
    </source>
</reference>
<accession>A2ENF8</accession>
<organism evidence="2 3">
    <name type="scientific">Trichomonas vaginalis (strain ATCC PRA-98 / G3)</name>
    <dbReference type="NCBI Taxonomy" id="412133"/>
    <lineage>
        <taxon>Eukaryota</taxon>
        <taxon>Metamonada</taxon>
        <taxon>Parabasalia</taxon>
        <taxon>Trichomonadida</taxon>
        <taxon>Trichomonadidae</taxon>
        <taxon>Trichomonas</taxon>
    </lineage>
</organism>
<protein>
    <submittedName>
        <fullName evidence="2">Uncharacterized protein</fullName>
    </submittedName>
</protein>
<evidence type="ECO:0000256" key="1">
    <source>
        <dbReference type="SAM" id="MobiDB-lite"/>
    </source>
</evidence>
<feature type="compositionally biased region" description="Basic and acidic residues" evidence="1">
    <location>
        <begin position="73"/>
        <end position="82"/>
    </location>
</feature>
<dbReference type="KEGG" id="tva:4763699"/>
<feature type="region of interest" description="Disordered" evidence="1">
    <location>
        <begin position="73"/>
        <end position="93"/>
    </location>
</feature>
<feature type="region of interest" description="Disordered" evidence="1">
    <location>
        <begin position="1"/>
        <end position="59"/>
    </location>
</feature>
<name>A2ENF8_TRIV3</name>
<dbReference type="EMBL" id="DS113439">
    <property type="protein sequence ID" value="EAY05828.1"/>
    <property type="molecule type" value="Genomic_DNA"/>
</dbReference>
<reference evidence="2" key="1">
    <citation type="submission" date="2006-10" db="EMBL/GenBank/DDBJ databases">
        <authorList>
            <person name="Amadeo P."/>
            <person name="Zhao Q."/>
            <person name="Wortman J."/>
            <person name="Fraser-Liggett C."/>
            <person name="Carlton J."/>
        </authorList>
    </citation>
    <scope>NUCLEOTIDE SEQUENCE</scope>
    <source>
        <strain evidence="2">G3</strain>
    </source>
</reference>
<proteinExistence type="predicted"/>
<dbReference type="AlphaFoldDB" id="A2ENF8"/>
<evidence type="ECO:0000313" key="3">
    <source>
        <dbReference type="Proteomes" id="UP000001542"/>
    </source>
</evidence>
<dbReference type="Proteomes" id="UP000001542">
    <property type="component" value="Unassembled WGS sequence"/>
</dbReference>
<dbReference type="VEuPathDB" id="TrichDB:TVAG_202860"/>
<feature type="compositionally biased region" description="Basic and acidic residues" evidence="1">
    <location>
        <begin position="35"/>
        <end position="59"/>
    </location>
</feature>
<evidence type="ECO:0000313" key="2">
    <source>
        <dbReference type="EMBL" id="EAY05828.1"/>
    </source>
</evidence>
<dbReference type="InParanoid" id="A2ENF8"/>
<sequence length="93" mass="10786">MKSGKSSTKSKEPNFRIAPKTYSLRTTQKPQKPRGIKERSLESTDSSKEDRSDAGMLKTLKEKNDQLIEMLRKEYPNPEDQKMLGIYQSKKKH</sequence>
<gene>
    <name evidence="2" type="ORF">TVAG_202860</name>
</gene>
<dbReference type="RefSeq" id="XP_001318051.1">
    <property type="nucleotide sequence ID" value="XM_001318016.1"/>
</dbReference>
<dbReference type="VEuPathDB" id="TrichDB:TVAGG3_0491070"/>
<keyword evidence="3" id="KW-1185">Reference proteome</keyword>